<keyword evidence="2" id="KW-1185">Reference proteome</keyword>
<dbReference type="OrthoDB" id="2748701at2759"/>
<dbReference type="AlphaFoldDB" id="A0A371D363"/>
<sequence>MDTLPVELITRISFLACTDGGLTACSLSRVCRFVRAAACPARYYSVSFDGASLLPLRSFLSVYQAEQADKPRVHHLFISTFPLRGGELTPILHSPEEYTAEVGTLLRTVSPALETLTCIGFRRSIPDLVALGTVFPVLEEVTICDMPNPHRLDLHIPDVSRPLFPALRMLHKWNRSIEPWWSAHAPGLTHIRISELLPHDFVLGPLPEGSAYRCLKQLILQPRIRDLTVPFRAASFSWNPSSTTDRVPLCILPLEQGAHRSTAQFKRCHRTSRRQWIARLEGQPGCWGLPVLDGNTKIPQVLGIVGWKDIVPSEIDCTAVYSR</sequence>
<evidence type="ECO:0000313" key="2">
    <source>
        <dbReference type="Proteomes" id="UP000256964"/>
    </source>
</evidence>
<protein>
    <recommendedName>
        <fullName evidence="3">F-box domain-containing protein</fullName>
    </recommendedName>
</protein>
<organism evidence="1 2">
    <name type="scientific">Lentinus brumalis</name>
    <dbReference type="NCBI Taxonomy" id="2498619"/>
    <lineage>
        <taxon>Eukaryota</taxon>
        <taxon>Fungi</taxon>
        <taxon>Dikarya</taxon>
        <taxon>Basidiomycota</taxon>
        <taxon>Agaricomycotina</taxon>
        <taxon>Agaricomycetes</taxon>
        <taxon>Polyporales</taxon>
        <taxon>Polyporaceae</taxon>
        <taxon>Lentinus</taxon>
    </lineage>
</organism>
<gene>
    <name evidence="1" type="ORF">OH76DRAFT_1485193</name>
</gene>
<reference evidence="1 2" key="1">
    <citation type="journal article" date="2018" name="Biotechnol. Biofuels">
        <title>Integrative visual omics of the white-rot fungus Polyporus brumalis exposes the biotechnological potential of its oxidative enzymes for delignifying raw plant biomass.</title>
        <authorList>
            <person name="Miyauchi S."/>
            <person name="Rancon A."/>
            <person name="Drula E."/>
            <person name="Hage H."/>
            <person name="Chaduli D."/>
            <person name="Favel A."/>
            <person name="Grisel S."/>
            <person name="Henrissat B."/>
            <person name="Herpoel-Gimbert I."/>
            <person name="Ruiz-Duenas F.J."/>
            <person name="Chevret D."/>
            <person name="Hainaut M."/>
            <person name="Lin J."/>
            <person name="Wang M."/>
            <person name="Pangilinan J."/>
            <person name="Lipzen A."/>
            <person name="Lesage-Meessen L."/>
            <person name="Navarro D."/>
            <person name="Riley R."/>
            <person name="Grigoriev I.V."/>
            <person name="Zhou S."/>
            <person name="Raouche S."/>
            <person name="Rosso M.N."/>
        </authorList>
    </citation>
    <scope>NUCLEOTIDE SEQUENCE [LARGE SCALE GENOMIC DNA]</scope>
    <source>
        <strain evidence="1 2">BRFM 1820</strain>
    </source>
</reference>
<proteinExistence type="predicted"/>
<evidence type="ECO:0000313" key="1">
    <source>
        <dbReference type="EMBL" id="RDX46929.1"/>
    </source>
</evidence>
<name>A0A371D363_9APHY</name>
<accession>A0A371D363</accession>
<evidence type="ECO:0008006" key="3">
    <source>
        <dbReference type="Google" id="ProtNLM"/>
    </source>
</evidence>
<dbReference type="Proteomes" id="UP000256964">
    <property type="component" value="Unassembled WGS sequence"/>
</dbReference>
<dbReference type="EMBL" id="KZ857423">
    <property type="protein sequence ID" value="RDX46929.1"/>
    <property type="molecule type" value="Genomic_DNA"/>
</dbReference>